<dbReference type="EMBL" id="CYSD01000031">
    <property type="protein sequence ID" value="CUH78456.1"/>
    <property type="molecule type" value="Genomic_DNA"/>
</dbReference>
<evidence type="ECO:0000313" key="2">
    <source>
        <dbReference type="EMBL" id="CUH78456.1"/>
    </source>
</evidence>
<protein>
    <submittedName>
        <fullName evidence="2">Uncharacterized protein</fullName>
    </submittedName>
</protein>
<feature type="region of interest" description="Disordered" evidence="1">
    <location>
        <begin position="20"/>
        <end position="43"/>
    </location>
</feature>
<accession>A0A0P1GAK5</accession>
<proteinExistence type="predicted"/>
<dbReference type="AlphaFoldDB" id="A0A0P1GAK5"/>
<reference evidence="2 3" key="1">
    <citation type="submission" date="2015-09" db="EMBL/GenBank/DDBJ databases">
        <authorList>
            <consortium name="Swine Surveillance"/>
        </authorList>
    </citation>
    <scope>NUCLEOTIDE SEQUENCE [LARGE SCALE GENOMIC DNA]</scope>
    <source>
        <strain evidence="2 3">CECT 7557</strain>
    </source>
</reference>
<sequence>MDALTFDTALTAVRALGGLGKRPVAGVPKTGFPRQGATPAEGS</sequence>
<dbReference type="STRING" id="928856.SAMN04488049_10860"/>
<gene>
    <name evidence="2" type="ORF">TRM7557_01889</name>
</gene>
<name>A0A0P1GAK5_9RHOB</name>
<evidence type="ECO:0000256" key="1">
    <source>
        <dbReference type="SAM" id="MobiDB-lite"/>
    </source>
</evidence>
<organism evidence="2 3">
    <name type="scientific">Tritonibacter multivorans</name>
    <dbReference type="NCBI Taxonomy" id="928856"/>
    <lineage>
        <taxon>Bacteria</taxon>
        <taxon>Pseudomonadati</taxon>
        <taxon>Pseudomonadota</taxon>
        <taxon>Alphaproteobacteria</taxon>
        <taxon>Rhodobacterales</taxon>
        <taxon>Paracoccaceae</taxon>
        <taxon>Tritonibacter</taxon>
    </lineage>
</organism>
<evidence type="ECO:0000313" key="3">
    <source>
        <dbReference type="Proteomes" id="UP000052022"/>
    </source>
</evidence>
<dbReference type="Proteomes" id="UP000052022">
    <property type="component" value="Unassembled WGS sequence"/>
</dbReference>
<keyword evidence="3" id="KW-1185">Reference proteome</keyword>